<dbReference type="AlphaFoldDB" id="A0A166I0S0"/>
<accession>A0A166I0S0</accession>
<dbReference type="SUPFAM" id="SSF52540">
    <property type="entry name" value="P-loop containing nucleoside triphosphate hydrolases"/>
    <property type="match status" value="1"/>
</dbReference>
<dbReference type="OrthoDB" id="691197at2759"/>
<evidence type="ECO:0000313" key="2">
    <source>
        <dbReference type="EMBL" id="KZP19435.1"/>
    </source>
</evidence>
<protein>
    <recommendedName>
        <fullName evidence="1">Novel STAND NTPase 1 domain-containing protein</fullName>
    </recommendedName>
</protein>
<feature type="non-terminal residue" evidence="2">
    <location>
        <position position="304"/>
    </location>
</feature>
<sequence length="304" mass="32504">MLSRFKKALKTSRTADDPQSENLRLRYNHKNTIDDRTTSTFLQPTNTTAFNAIGTSGKVTNVAGHIIHGDFHMHNADSATVPSGRLNAPTPSQPSAPDIFCGREDFVSTLAAIIAGNNNPRIAILGSGGMGKTATALHLVRHKTVVARYSDRVFFVACDTATSAELLASRILQSIGVSATVEENLVTAMHLALKGSPPTLLLLDNFESVWEAQQDHAATRDLLQKIADSPSSTLIITMRAAAPPPGIRWTTSESLLPLPATAAKEVFLAINATFCDGSNDGDEVLDGLLSELDHVPLAIHLLAH</sequence>
<dbReference type="EMBL" id="KV417563">
    <property type="protein sequence ID" value="KZP19435.1"/>
    <property type="molecule type" value="Genomic_DNA"/>
</dbReference>
<dbReference type="Proteomes" id="UP000076532">
    <property type="component" value="Unassembled WGS sequence"/>
</dbReference>
<evidence type="ECO:0000313" key="3">
    <source>
        <dbReference type="Proteomes" id="UP000076532"/>
    </source>
</evidence>
<evidence type="ECO:0000259" key="1">
    <source>
        <dbReference type="Pfam" id="PF20703"/>
    </source>
</evidence>
<keyword evidence="3" id="KW-1185">Reference proteome</keyword>
<dbReference type="PANTHER" id="PTHR47691">
    <property type="entry name" value="REGULATOR-RELATED"/>
    <property type="match status" value="1"/>
</dbReference>
<dbReference type="InterPro" id="IPR027417">
    <property type="entry name" value="P-loop_NTPase"/>
</dbReference>
<organism evidence="2 3">
    <name type="scientific">Athelia psychrophila</name>
    <dbReference type="NCBI Taxonomy" id="1759441"/>
    <lineage>
        <taxon>Eukaryota</taxon>
        <taxon>Fungi</taxon>
        <taxon>Dikarya</taxon>
        <taxon>Basidiomycota</taxon>
        <taxon>Agaricomycotina</taxon>
        <taxon>Agaricomycetes</taxon>
        <taxon>Agaricomycetidae</taxon>
        <taxon>Atheliales</taxon>
        <taxon>Atheliaceae</taxon>
        <taxon>Athelia</taxon>
    </lineage>
</organism>
<dbReference type="InterPro" id="IPR049052">
    <property type="entry name" value="nSTAND1"/>
</dbReference>
<feature type="domain" description="Novel STAND NTPase 1" evidence="1">
    <location>
        <begin position="95"/>
        <end position="240"/>
    </location>
</feature>
<dbReference type="Pfam" id="PF20703">
    <property type="entry name" value="nSTAND1"/>
    <property type="match status" value="1"/>
</dbReference>
<dbReference type="Gene3D" id="3.40.50.300">
    <property type="entry name" value="P-loop containing nucleotide triphosphate hydrolases"/>
    <property type="match status" value="1"/>
</dbReference>
<reference evidence="2 3" key="1">
    <citation type="journal article" date="2016" name="Mol. Biol. Evol.">
        <title>Comparative Genomics of Early-Diverging Mushroom-Forming Fungi Provides Insights into the Origins of Lignocellulose Decay Capabilities.</title>
        <authorList>
            <person name="Nagy L.G."/>
            <person name="Riley R."/>
            <person name="Tritt A."/>
            <person name="Adam C."/>
            <person name="Daum C."/>
            <person name="Floudas D."/>
            <person name="Sun H."/>
            <person name="Yadav J.S."/>
            <person name="Pangilinan J."/>
            <person name="Larsson K.H."/>
            <person name="Matsuura K."/>
            <person name="Barry K."/>
            <person name="Labutti K."/>
            <person name="Kuo R."/>
            <person name="Ohm R.A."/>
            <person name="Bhattacharya S.S."/>
            <person name="Shirouzu T."/>
            <person name="Yoshinaga Y."/>
            <person name="Martin F.M."/>
            <person name="Grigoriev I.V."/>
            <person name="Hibbett D.S."/>
        </authorList>
    </citation>
    <scope>NUCLEOTIDE SEQUENCE [LARGE SCALE GENOMIC DNA]</scope>
    <source>
        <strain evidence="2 3">CBS 109695</strain>
    </source>
</reference>
<gene>
    <name evidence="2" type="ORF">FIBSPDRAFT_1045418</name>
</gene>
<name>A0A166I0S0_9AGAM</name>
<proteinExistence type="predicted"/>
<dbReference type="PANTHER" id="PTHR47691:SF3">
    <property type="entry name" value="HTH-TYPE TRANSCRIPTIONAL REGULATOR RV0890C-RELATED"/>
    <property type="match status" value="1"/>
</dbReference>